<evidence type="ECO:0000256" key="1">
    <source>
        <dbReference type="ARBA" id="ARBA00006987"/>
    </source>
</evidence>
<evidence type="ECO:0000256" key="2">
    <source>
        <dbReference type="SAM" id="SignalP"/>
    </source>
</evidence>
<dbReference type="PANTHER" id="PTHR42928">
    <property type="entry name" value="TRICARBOXYLATE-BINDING PROTEIN"/>
    <property type="match status" value="1"/>
</dbReference>
<organism evidence="3 4">
    <name type="scientific">Pigmentiphaga humi</name>
    <dbReference type="NCBI Taxonomy" id="2478468"/>
    <lineage>
        <taxon>Bacteria</taxon>
        <taxon>Pseudomonadati</taxon>
        <taxon>Pseudomonadota</taxon>
        <taxon>Betaproteobacteria</taxon>
        <taxon>Burkholderiales</taxon>
        <taxon>Alcaligenaceae</taxon>
        <taxon>Pigmentiphaga</taxon>
    </lineage>
</organism>
<protein>
    <submittedName>
        <fullName evidence="3">Tripartite tricarboxylate transporter family receptor</fullName>
    </submittedName>
</protein>
<dbReference type="PANTHER" id="PTHR42928:SF5">
    <property type="entry name" value="BLR1237 PROTEIN"/>
    <property type="match status" value="1"/>
</dbReference>
<keyword evidence="2" id="KW-0732">Signal</keyword>
<dbReference type="SUPFAM" id="SSF53850">
    <property type="entry name" value="Periplasmic binding protein-like II"/>
    <property type="match status" value="1"/>
</dbReference>
<feature type="chain" id="PRO_5018240033" evidence="2">
    <location>
        <begin position="25"/>
        <end position="322"/>
    </location>
</feature>
<sequence length="322" mass="33256">MQALLSTLGLAAGVLLAAAPPAQASDYPTRPIRLVVPFPAGGGVDAVARALSKELGATLGTTIVVDNRGGAGGAVGTSDVARSAPDGYTLLLTTNGHSILPHIQRTDWDPIKDFSPVSQVAVLPMAILVNARSPITSLPDLIATAKQAPGKLSYASSGIGGPFHLGMEMFKNMAGIDILHVPYKGNAPMATALLGGEVQMSMDTLAVSLPQVKAGKFRAVAVTSGHRLRLLPGVPTVGESGVPGYEYQGWQGVLAPAGTPPDIVAKLNAALVQVIAMPRVNEQLEQLGFEPQSSSTAEFAGLISSDLEKYGKVIRTTNIKAQ</sequence>
<dbReference type="AlphaFoldDB" id="A0A3P4BAA5"/>
<gene>
    <name evidence="3" type="ORF">PIGHUM_04161</name>
</gene>
<dbReference type="PIRSF" id="PIRSF017082">
    <property type="entry name" value="YflP"/>
    <property type="match status" value="1"/>
</dbReference>
<dbReference type="EMBL" id="UWPJ01000035">
    <property type="protein sequence ID" value="VCU72065.1"/>
    <property type="molecule type" value="Genomic_DNA"/>
</dbReference>
<dbReference type="CDD" id="cd13578">
    <property type="entry name" value="PBP2_Bug27"/>
    <property type="match status" value="1"/>
</dbReference>
<dbReference type="Gene3D" id="3.40.190.150">
    <property type="entry name" value="Bordetella uptake gene, domain 1"/>
    <property type="match status" value="1"/>
</dbReference>
<dbReference type="RefSeq" id="WP_124081653.1">
    <property type="nucleotide sequence ID" value="NZ_UWPJ01000035.1"/>
</dbReference>
<name>A0A3P4BAA5_9BURK</name>
<reference evidence="3 4" key="1">
    <citation type="submission" date="2018-10" db="EMBL/GenBank/DDBJ databases">
        <authorList>
            <person name="Criscuolo A."/>
        </authorList>
    </citation>
    <scope>NUCLEOTIDE SEQUENCE [LARGE SCALE GENOMIC DNA]</scope>
    <source>
        <strain evidence="3">DnA1</strain>
    </source>
</reference>
<dbReference type="InterPro" id="IPR005064">
    <property type="entry name" value="BUG"/>
</dbReference>
<comment type="similarity">
    <text evidence="1">Belongs to the UPF0065 (bug) family.</text>
</comment>
<dbReference type="Pfam" id="PF03401">
    <property type="entry name" value="TctC"/>
    <property type="match status" value="1"/>
</dbReference>
<keyword evidence="4" id="KW-1185">Reference proteome</keyword>
<dbReference type="InterPro" id="IPR042100">
    <property type="entry name" value="Bug_dom1"/>
</dbReference>
<dbReference type="OrthoDB" id="8678477at2"/>
<dbReference type="Gene3D" id="3.40.190.10">
    <property type="entry name" value="Periplasmic binding protein-like II"/>
    <property type="match status" value="1"/>
</dbReference>
<dbReference type="Proteomes" id="UP000277294">
    <property type="component" value="Unassembled WGS sequence"/>
</dbReference>
<accession>A0A3P4BAA5</accession>
<evidence type="ECO:0000313" key="4">
    <source>
        <dbReference type="Proteomes" id="UP000277294"/>
    </source>
</evidence>
<feature type="signal peptide" evidence="2">
    <location>
        <begin position="1"/>
        <end position="24"/>
    </location>
</feature>
<proteinExistence type="inferred from homology"/>
<keyword evidence="3" id="KW-0675">Receptor</keyword>
<evidence type="ECO:0000313" key="3">
    <source>
        <dbReference type="EMBL" id="VCU72065.1"/>
    </source>
</evidence>